<name>A0ABC8D7S4_BACVE</name>
<protein>
    <submittedName>
        <fullName evidence="1">Uncharacterized protein</fullName>
    </submittedName>
</protein>
<organism evidence="1 2">
    <name type="scientific">Bacillus velezensis</name>
    <dbReference type="NCBI Taxonomy" id="492670"/>
    <lineage>
        <taxon>Bacteria</taxon>
        <taxon>Bacillati</taxon>
        <taxon>Bacillota</taxon>
        <taxon>Bacilli</taxon>
        <taxon>Bacillales</taxon>
        <taxon>Bacillaceae</taxon>
        <taxon>Bacillus</taxon>
        <taxon>Bacillus amyloliquefaciens group</taxon>
    </lineage>
</organism>
<dbReference type="EMBL" id="CP030150">
    <property type="protein sequence ID" value="AWX71947.1"/>
    <property type="molecule type" value="Genomic_DNA"/>
</dbReference>
<accession>A0ABC8D7S4</accession>
<dbReference type="AlphaFoldDB" id="A0ABC8D7S4"/>
<proteinExistence type="predicted"/>
<gene>
    <name evidence="1" type="ORF">BVDSYZ_07900</name>
</gene>
<dbReference type="RefSeq" id="WP_072589062.1">
    <property type="nucleotide sequence ID" value="NZ_CP025308.1"/>
</dbReference>
<reference evidence="1 2" key="1">
    <citation type="submission" date="2018-06" db="EMBL/GenBank/DDBJ databases">
        <title>Complete Genome Sequence of Bacillus velezensis DSYZ, a Plant Growth-Promoting Rhizobacterium with Antifungal Activity.</title>
        <authorList>
            <person name="Du B."/>
            <person name="Ding Y."/>
            <person name="Liu K."/>
            <person name="Yao L."/>
            <person name="Wang C."/>
            <person name="Li H."/>
            <person name="Liu H."/>
        </authorList>
    </citation>
    <scope>NUCLEOTIDE SEQUENCE [LARGE SCALE GENOMIC DNA]</scope>
    <source>
        <strain evidence="1 2">DSYZ</strain>
    </source>
</reference>
<dbReference type="Proteomes" id="UP000250069">
    <property type="component" value="Chromosome"/>
</dbReference>
<evidence type="ECO:0000313" key="2">
    <source>
        <dbReference type="Proteomes" id="UP000250069"/>
    </source>
</evidence>
<evidence type="ECO:0000313" key="1">
    <source>
        <dbReference type="EMBL" id="AWX71947.1"/>
    </source>
</evidence>
<sequence length="98" mass="11161">MNDQIESLNLINKSIDKLEQVCGLITDMLYHQNTDTAQFCIQKLDALKPIISELRTANSNISKEPSVKETNLLNMKINDLFKDIEHKMESLAANKNRA</sequence>